<dbReference type="GO" id="GO:0000981">
    <property type="term" value="F:DNA-binding transcription factor activity, RNA polymerase II-specific"/>
    <property type="evidence" value="ECO:0007669"/>
    <property type="project" value="TreeGrafter"/>
</dbReference>
<dbReference type="GO" id="GO:0000978">
    <property type="term" value="F:RNA polymerase II cis-regulatory region sequence-specific DNA binding"/>
    <property type="evidence" value="ECO:0007669"/>
    <property type="project" value="TreeGrafter"/>
</dbReference>
<feature type="non-terminal residue" evidence="6">
    <location>
        <position position="78"/>
    </location>
</feature>
<dbReference type="PANTHER" id="PTHR23235:SF120">
    <property type="entry name" value="KRUPPEL-LIKE FACTOR 15"/>
    <property type="match status" value="1"/>
</dbReference>
<keyword evidence="3" id="KW-0862">Zinc</keyword>
<dbReference type="EMBL" id="MCGO01000026">
    <property type="protein sequence ID" value="ORY43036.1"/>
    <property type="molecule type" value="Genomic_DNA"/>
</dbReference>
<feature type="domain" description="C2H2-type" evidence="5">
    <location>
        <begin position="30"/>
        <end position="58"/>
    </location>
</feature>
<keyword evidence="1" id="KW-0479">Metal-binding</keyword>
<proteinExistence type="predicted"/>
<feature type="domain" description="C2H2-type" evidence="5">
    <location>
        <begin position="60"/>
        <end position="78"/>
    </location>
</feature>
<dbReference type="PROSITE" id="PS00028">
    <property type="entry name" value="ZINC_FINGER_C2H2_1"/>
    <property type="match status" value="2"/>
</dbReference>
<dbReference type="GO" id="GO:0008270">
    <property type="term" value="F:zinc ion binding"/>
    <property type="evidence" value="ECO:0007669"/>
    <property type="project" value="UniProtKB-KW"/>
</dbReference>
<dbReference type="OrthoDB" id="9947289at2759"/>
<organism evidence="6 7">
    <name type="scientific">Rhizoclosmatium globosum</name>
    <dbReference type="NCBI Taxonomy" id="329046"/>
    <lineage>
        <taxon>Eukaryota</taxon>
        <taxon>Fungi</taxon>
        <taxon>Fungi incertae sedis</taxon>
        <taxon>Chytridiomycota</taxon>
        <taxon>Chytridiomycota incertae sedis</taxon>
        <taxon>Chytridiomycetes</taxon>
        <taxon>Chytridiales</taxon>
        <taxon>Chytriomycetaceae</taxon>
        <taxon>Rhizoclosmatium</taxon>
    </lineage>
</organism>
<dbReference type="AlphaFoldDB" id="A0A1Y2C7W3"/>
<evidence type="ECO:0000313" key="7">
    <source>
        <dbReference type="Proteomes" id="UP000193642"/>
    </source>
</evidence>
<dbReference type="PROSITE" id="PS50157">
    <property type="entry name" value="ZINC_FINGER_C2H2_2"/>
    <property type="match status" value="3"/>
</dbReference>
<dbReference type="Gene3D" id="3.30.160.60">
    <property type="entry name" value="Classic Zinc Finger"/>
    <property type="match status" value="2"/>
</dbReference>
<keyword evidence="7" id="KW-1185">Reference proteome</keyword>
<name>A0A1Y2C7W3_9FUNG</name>
<dbReference type="PANTHER" id="PTHR23235">
    <property type="entry name" value="KRUEPPEL-LIKE TRANSCRIPTION FACTOR"/>
    <property type="match status" value="1"/>
</dbReference>
<feature type="domain" description="C2H2-type" evidence="5">
    <location>
        <begin position="1"/>
        <end position="29"/>
    </location>
</feature>
<evidence type="ECO:0000256" key="2">
    <source>
        <dbReference type="ARBA" id="ARBA00022771"/>
    </source>
</evidence>
<dbReference type="InterPro" id="IPR013087">
    <property type="entry name" value="Znf_C2H2_type"/>
</dbReference>
<reference evidence="6 7" key="1">
    <citation type="submission" date="2016-07" db="EMBL/GenBank/DDBJ databases">
        <title>Pervasive Adenine N6-methylation of Active Genes in Fungi.</title>
        <authorList>
            <consortium name="DOE Joint Genome Institute"/>
            <person name="Mondo S.J."/>
            <person name="Dannebaum R.O."/>
            <person name="Kuo R.C."/>
            <person name="Labutti K."/>
            <person name="Haridas S."/>
            <person name="Kuo A."/>
            <person name="Salamov A."/>
            <person name="Ahrendt S.R."/>
            <person name="Lipzen A."/>
            <person name="Sullivan W."/>
            <person name="Andreopoulos W.B."/>
            <person name="Clum A."/>
            <person name="Lindquist E."/>
            <person name="Daum C."/>
            <person name="Ramamoorthy G.K."/>
            <person name="Gryganskyi A."/>
            <person name="Culley D."/>
            <person name="Magnuson J.K."/>
            <person name="James T.Y."/>
            <person name="O'Malley M.A."/>
            <person name="Stajich J.E."/>
            <person name="Spatafora J.W."/>
            <person name="Visel A."/>
            <person name="Grigoriev I.V."/>
        </authorList>
    </citation>
    <scope>NUCLEOTIDE SEQUENCE [LARGE SCALE GENOMIC DNA]</scope>
    <source>
        <strain evidence="6 7">JEL800</strain>
    </source>
</reference>
<gene>
    <name evidence="6" type="ORF">BCR33DRAFT_651616</name>
</gene>
<keyword evidence="2 4" id="KW-0863">Zinc-finger</keyword>
<dbReference type="Pfam" id="PF00096">
    <property type="entry name" value="zf-C2H2"/>
    <property type="match status" value="2"/>
</dbReference>
<evidence type="ECO:0000313" key="6">
    <source>
        <dbReference type="EMBL" id="ORY43036.1"/>
    </source>
</evidence>
<accession>A0A1Y2C7W3</accession>
<comment type="caution">
    <text evidence="6">The sequence shown here is derived from an EMBL/GenBank/DDBJ whole genome shotgun (WGS) entry which is preliminary data.</text>
</comment>
<dbReference type="SUPFAM" id="SSF57667">
    <property type="entry name" value="beta-beta-alpha zinc fingers"/>
    <property type="match status" value="2"/>
</dbReference>
<evidence type="ECO:0000259" key="5">
    <source>
        <dbReference type="PROSITE" id="PS50157"/>
    </source>
</evidence>
<dbReference type="SMART" id="SM00355">
    <property type="entry name" value="ZnF_C2H2"/>
    <property type="match status" value="2"/>
</dbReference>
<sequence>KCPLEGCTQTFHKQMNLTSHLKTHKSSKIYRCTDCDTTFRRSHDLRRHVSSLHSEAGKAFCCLKCPKRFARLDALKRH</sequence>
<dbReference type="Proteomes" id="UP000193642">
    <property type="component" value="Unassembled WGS sequence"/>
</dbReference>
<protein>
    <recommendedName>
        <fullName evidence="5">C2H2-type domain-containing protein</fullName>
    </recommendedName>
</protein>
<evidence type="ECO:0000256" key="3">
    <source>
        <dbReference type="ARBA" id="ARBA00022833"/>
    </source>
</evidence>
<evidence type="ECO:0000256" key="1">
    <source>
        <dbReference type="ARBA" id="ARBA00022723"/>
    </source>
</evidence>
<dbReference type="STRING" id="329046.A0A1Y2C7W3"/>
<evidence type="ECO:0000256" key="4">
    <source>
        <dbReference type="PROSITE-ProRule" id="PRU00042"/>
    </source>
</evidence>
<feature type="non-terminal residue" evidence="6">
    <location>
        <position position="1"/>
    </location>
</feature>
<dbReference type="InterPro" id="IPR036236">
    <property type="entry name" value="Znf_C2H2_sf"/>
</dbReference>